<dbReference type="PANTHER" id="PTHR43267:SF2">
    <property type="entry name" value="TRNA THREONYLCARBAMOYLADENOSINE DEHYDRATASE 1-RELATED"/>
    <property type="match status" value="1"/>
</dbReference>
<comment type="function">
    <text evidence="11">Catalyzes the ATP-dependent dehydration of threonylcarbamoyladenosine at position 37 (t(6)A37) to form cyclic t(6)A37 (ct(6)A37) in tRNAs that read codons beginning with adenine.</text>
</comment>
<dbReference type="GO" id="GO:0005524">
    <property type="term" value="F:ATP binding"/>
    <property type="evidence" value="ECO:0007669"/>
    <property type="project" value="UniProtKB-KW"/>
</dbReference>
<evidence type="ECO:0000256" key="8">
    <source>
        <dbReference type="ARBA" id="ARBA00022989"/>
    </source>
</evidence>
<comment type="subcellular location">
    <subcellularLocation>
        <location evidence="1">Mitochondrion outer membrane</location>
        <topology evidence="1">Multi-pass membrane protein</topology>
    </subcellularLocation>
</comment>
<evidence type="ECO:0000313" key="14">
    <source>
        <dbReference type="Proteomes" id="UP001251528"/>
    </source>
</evidence>
<protein>
    <recommendedName>
        <fullName evidence="12">THIF-type NAD/FAD binding fold domain-containing protein</fullName>
    </recommendedName>
</protein>
<feature type="domain" description="THIF-type NAD/FAD binding fold" evidence="12">
    <location>
        <begin position="122"/>
        <end position="377"/>
    </location>
</feature>
<dbReference type="AlphaFoldDB" id="A0AAJ0FZC7"/>
<dbReference type="GO" id="GO:0061503">
    <property type="term" value="F:tRNA threonylcarbamoyladenosine dehydratase"/>
    <property type="evidence" value="ECO:0007669"/>
    <property type="project" value="TreeGrafter"/>
</dbReference>
<evidence type="ECO:0000256" key="3">
    <source>
        <dbReference type="ARBA" id="ARBA00022598"/>
    </source>
</evidence>
<dbReference type="Pfam" id="PF00899">
    <property type="entry name" value="ThiF"/>
    <property type="match status" value="1"/>
</dbReference>
<evidence type="ECO:0000256" key="5">
    <source>
        <dbReference type="ARBA" id="ARBA00022741"/>
    </source>
</evidence>
<keyword evidence="14" id="KW-1185">Reference proteome</keyword>
<dbReference type="CDD" id="cd00755">
    <property type="entry name" value="YgdL_like"/>
    <property type="match status" value="1"/>
</dbReference>
<reference evidence="13" key="1">
    <citation type="submission" date="2023-06" db="EMBL/GenBank/DDBJ databases">
        <title>Conoideocrella luteorostrata (Hypocreales: Clavicipitaceae), a potential biocontrol fungus for elongate hemlock scale in United States Christmas tree production areas.</title>
        <authorList>
            <person name="Barrett H."/>
            <person name="Lovett B."/>
            <person name="Macias A.M."/>
            <person name="Stajich J.E."/>
            <person name="Kasson M.T."/>
        </authorList>
    </citation>
    <scope>NUCLEOTIDE SEQUENCE</scope>
    <source>
        <strain evidence="13">ARSEF 14590</strain>
    </source>
</reference>
<dbReference type="FunFam" id="3.40.50.720:FF:000125">
    <property type="entry name" value="tRNA threonylcarbamoyladenosine dehydratase 2-like"/>
    <property type="match status" value="1"/>
</dbReference>
<evidence type="ECO:0000256" key="4">
    <source>
        <dbReference type="ARBA" id="ARBA00022692"/>
    </source>
</evidence>
<keyword evidence="6" id="KW-1000">Mitochondrion outer membrane</keyword>
<dbReference type="SUPFAM" id="SSF69572">
    <property type="entry name" value="Activating enzymes of the ubiquitin-like proteins"/>
    <property type="match status" value="1"/>
</dbReference>
<evidence type="ECO:0000256" key="1">
    <source>
        <dbReference type="ARBA" id="ARBA00004374"/>
    </source>
</evidence>
<dbReference type="GO" id="GO:0008641">
    <property type="term" value="F:ubiquitin-like modifier activating enzyme activity"/>
    <property type="evidence" value="ECO:0007669"/>
    <property type="project" value="InterPro"/>
</dbReference>
<dbReference type="InterPro" id="IPR035985">
    <property type="entry name" value="Ubiquitin-activating_enz"/>
</dbReference>
<gene>
    <name evidence="13" type="ORF">QQS21_007555</name>
</gene>
<accession>A0AAJ0FZC7</accession>
<evidence type="ECO:0000259" key="12">
    <source>
        <dbReference type="Pfam" id="PF00899"/>
    </source>
</evidence>
<evidence type="ECO:0000256" key="7">
    <source>
        <dbReference type="ARBA" id="ARBA00022840"/>
    </source>
</evidence>
<dbReference type="Proteomes" id="UP001251528">
    <property type="component" value="Unassembled WGS sequence"/>
</dbReference>
<dbReference type="GO" id="GO:0005741">
    <property type="term" value="C:mitochondrial outer membrane"/>
    <property type="evidence" value="ECO:0007669"/>
    <property type="project" value="UniProtKB-SubCell"/>
</dbReference>
<dbReference type="InterPro" id="IPR045886">
    <property type="entry name" value="ThiF/MoeB/HesA"/>
</dbReference>
<organism evidence="13 14">
    <name type="scientific">Conoideocrella luteorostrata</name>
    <dbReference type="NCBI Taxonomy" id="1105319"/>
    <lineage>
        <taxon>Eukaryota</taxon>
        <taxon>Fungi</taxon>
        <taxon>Dikarya</taxon>
        <taxon>Ascomycota</taxon>
        <taxon>Pezizomycotina</taxon>
        <taxon>Sordariomycetes</taxon>
        <taxon>Hypocreomycetidae</taxon>
        <taxon>Hypocreales</taxon>
        <taxon>Clavicipitaceae</taxon>
        <taxon>Conoideocrella</taxon>
    </lineage>
</organism>
<keyword evidence="8" id="KW-1133">Transmembrane helix</keyword>
<name>A0AAJ0FZC7_9HYPO</name>
<evidence type="ECO:0000256" key="10">
    <source>
        <dbReference type="ARBA" id="ARBA00023136"/>
    </source>
</evidence>
<dbReference type="InterPro" id="IPR000594">
    <property type="entry name" value="ThiF_NAD_FAD-bd"/>
</dbReference>
<keyword evidence="9" id="KW-0496">Mitochondrion</keyword>
<keyword evidence="3" id="KW-0436">Ligase</keyword>
<evidence type="ECO:0000256" key="9">
    <source>
        <dbReference type="ARBA" id="ARBA00023128"/>
    </source>
</evidence>
<keyword evidence="4" id="KW-0812">Transmembrane</keyword>
<keyword evidence="5" id="KW-0547">Nucleotide-binding</keyword>
<evidence type="ECO:0000256" key="2">
    <source>
        <dbReference type="ARBA" id="ARBA00009919"/>
    </source>
</evidence>
<evidence type="ECO:0000256" key="6">
    <source>
        <dbReference type="ARBA" id="ARBA00022787"/>
    </source>
</evidence>
<dbReference type="GO" id="GO:0061504">
    <property type="term" value="P:cyclic threonylcarbamoyladenosine biosynthetic process"/>
    <property type="evidence" value="ECO:0007669"/>
    <property type="project" value="TreeGrafter"/>
</dbReference>
<dbReference type="EMBL" id="JASWJB010000158">
    <property type="protein sequence ID" value="KAK2594705.1"/>
    <property type="molecule type" value="Genomic_DNA"/>
</dbReference>
<comment type="similarity">
    <text evidence="2">Belongs to the HesA/MoeB/ThiF family.</text>
</comment>
<dbReference type="PANTHER" id="PTHR43267">
    <property type="entry name" value="TRNA THREONYLCARBAMOYLADENOSINE DEHYDRATASE"/>
    <property type="match status" value="1"/>
</dbReference>
<evidence type="ECO:0000256" key="11">
    <source>
        <dbReference type="ARBA" id="ARBA00060084"/>
    </source>
</evidence>
<comment type="caution">
    <text evidence="13">The sequence shown here is derived from an EMBL/GenBank/DDBJ whole genome shotgun (WGS) entry which is preliminary data.</text>
</comment>
<proteinExistence type="inferred from homology"/>
<keyword evidence="7" id="KW-0067">ATP-binding</keyword>
<dbReference type="Gene3D" id="3.40.50.720">
    <property type="entry name" value="NAD(P)-binding Rossmann-like Domain"/>
    <property type="match status" value="1"/>
</dbReference>
<keyword evidence="10" id="KW-0472">Membrane</keyword>
<sequence length="524" mass="57472">MASFLSDTFANPRFQLFATAALSGATVASLILGYQALEREERLVELKGSIPSLVDGSHHTNNVRTLSFGIFRNFANGVAQLNNYGASSESAADKEDARNQALARRAQAGDFDEELILEQLARNRVFLTPEGLAKLRDSFVIVVGCGGVGSHCVASLVRSGVSKIRLVDFDQVTLSSLNRHAVATLADVGTSKVHCLQRRLVAIAPWVQFDLQQEKFDETVAGRILGSWQDGRKPDFIVDAIDNIETKVELLKYCYDEKLQVISAMGAGCKSDPTRIVVGDIGASKDDGLSRATRRRLKLLGITSGIPVVYSTEQSGEGKAELLPLPEEEFQKGSVGDLGVMPHFRVRILPVLGTMPAVFGLTAANHVILSITGYPLDYVPAKGREKMYEGIMTYVQGSEDRLARILGLDTVGLKTPLTTGDVAFLCEELYHGRSVISGISTKLVLIRWRKPEGSSMSVIGEGKHVQKCSTVRLRDLVCMTKEEATRHEKEIFKAAKMIEELYDVETVKRVEAKLESAARHEQYR</sequence>
<evidence type="ECO:0000313" key="13">
    <source>
        <dbReference type="EMBL" id="KAK2594705.1"/>
    </source>
</evidence>